<dbReference type="EMBL" id="HBGA01112254">
    <property type="protein sequence ID" value="CAD9030629.1"/>
    <property type="molecule type" value="Transcribed_RNA"/>
</dbReference>
<reference evidence="2" key="1">
    <citation type="submission" date="2021-01" db="EMBL/GenBank/DDBJ databases">
        <authorList>
            <person name="Corre E."/>
            <person name="Pelletier E."/>
            <person name="Niang G."/>
            <person name="Scheremetjew M."/>
            <person name="Finn R."/>
            <person name="Kale V."/>
            <person name="Holt S."/>
            <person name="Cochrane G."/>
            <person name="Meng A."/>
            <person name="Brown T."/>
            <person name="Cohen L."/>
        </authorList>
    </citation>
    <scope>NUCLEOTIDE SEQUENCE</scope>
    <source>
        <strain evidence="2">NIES-381</strain>
    </source>
</reference>
<proteinExistence type="predicted"/>
<organism evidence="2">
    <name type="scientific">Eutreptiella gymnastica</name>
    <dbReference type="NCBI Taxonomy" id="73025"/>
    <lineage>
        <taxon>Eukaryota</taxon>
        <taxon>Discoba</taxon>
        <taxon>Euglenozoa</taxon>
        <taxon>Euglenida</taxon>
        <taxon>Spirocuta</taxon>
        <taxon>Euglenophyceae</taxon>
        <taxon>Eutreptiales</taxon>
        <taxon>Eutreptiaceae</taxon>
        <taxon>Eutreptiella</taxon>
    </lineage>
</organism>
<feature type="region of interest" description="Disordered" evidence="1">
    <location>
        <begin position="1"/>
        <end position="31"/>
    </location>
</feature>
<name>A0A7S1J2I9_9EUGL</name>
<dbReference type="AlphaFoldDB" id="A0A7S1J2I9"/>
<accession>A0A7S1J2I9</accession>
<feature type="compositionally biased region" description="Basic residues" evidence="1">
    <location>
        <begin position="1"/>
        <end position="12"/>
    </location>
</feature>
<evidence type="ECO:0000313" key="2">
    <source>
        <dbReference type="EMBL" id="CAD9030629.1"/>
    </source>
</evidence>
<gene>
    <name evidence="2" type="ORF">EGYM00392_LOCUS41769</name>
</gene>
<protein>
    <submittedName>
        <fullName evidence="2">Uncharacterized protein</fullName>
    </submittedName>
</protein>
<evidence type="ECO:0000256" key="1">
    <source>
        <dbReference type="SAM" id="MobiDB-lite"/>
    </source>
</evidence>
<sequence length="176" mass="19112">MHVHGIPAHRRTHLYEGRGSQAPGLPGGLKQHSVHCSNLRATAMGGVPHVTDQLGTNQLLRSSHTREDHTVHDTPYGTTILISSLYKSQLATREDFVPVVGFCRKHGRVTHVCSITGWVSNPIQEERKVISVSRGHKFLTEWVHSQSSRPGGEGAGSHAVEGTSWCQITVACGLSS</sequence>